<keyword evidence="3" id="KW-0285">Flavoprotein</keyword>
<evidence type="ECO:0000256" key="3">
    <source>
        <dbReference type="ARBA" id="ARBA00022630"/>
    </source>
</evidence>
<sequence>MVRRRRMVRDYDPDRPVPADVRERLLAHAIRAPSAGFSQGWAFLVLETAEERDRFWSATTDAGAPDGWLTRMRRAPLLVVPFSNKQAYLDRYAEPDKGWADRDESRWPVPYWDVDAGMASLLMLLTAVDEGLGACFFGVPGDKVAALRASFGVPGEYRPVGCLSIGYPGDGDRRSPSLRRGRRGVDEVVHRGRW</sequence>
<dbReference type="PANTHER" id="PTHR43673">
    <property type="entry name" value="NAD(P)H NITROREDUCTASE YDGI-RELATED"/>
    <property type="match status" value="1"/>
</dbReference>
<keyword evidence="8" id="KW-1185">Reference proteome</keyword>
<evidence type="ECO:0000256" key="5">
    <source>
        <dbReference type="ARBA" id="ARBA00023002"/>
    </source>
</evidence>
<dbReference type="InterPro" id="IPR000415">
    <property type="entry name" value="Nitroreductase-like"/>
</dbReference>
<dbReference type="CDD" id="cd02062">
    <property type="entry name" value="Nitro_FMN_reductase"/>
    <property type="match status" value="1"/>
</dbReference>
<dbReference type="STRING" id="1550231.SAMN05660662_3389"/>
<evidence type="ECO:0000256" key="4">
    <source>
        <dbReference type="ARBA" id="ARBA00022643"/>
    </source>
</evidence>
<dbReference type="Pfam" id="PF00881">
    <property type="entry name" value="Nitroreductase"/>
    <property type="match status" value="1"/>
</dbReference>
<dbReference type="EMBL" id="FNBT01000007">
    <property type="protein sequence ID" value="SDF79837.1"/>
    <property type="molecule type" value="Genomic_DNA"/>
</dbReference>
<evidence type="ECO:0000313" key="7">
    <source>
        <dbReference type="EMBL" id="SDF79837.1"/>
    </source>
</evidence>
<evidence type="ECO:0000259" key="6">
    <source>
        <dbReference type="Pfam" id="PF00881"/>
    </source>
</evidence>
<dbReference type="GO" id="GO:0016491">
    <property type="term" value="F:oxidoreductase activity"/>
    <property type="evidence" value="ECO:0007669"/>
    <property type="project" value="UniProtKB-KW"/>
</dbReference>
<accession>A0A1G7P154</accession>
<gene>
    <name evidence="7" type="ORF">SAMN05660662_3389</name>
</gene>
<dbReference type="Proteomes" id="UP000199406">
    <property type="component" value="Unassembled WGS sequence"/>
</dbReference>
<dbReference type="Gene3D" id="3.40.109.10">
    <property type="entry name" value="NADH Oxidase"/>
    <property type="match status" value="1"/>
</dbReference>
<protein>
    <submittedName>
        <fullName evidence="7">Nitroreductase</fullName>
    </submittedName>
</protein>
<name>A0A1G7P154_9ACTN</name>
<keyword evidence="4" id="KW-0288">FMN</keyword>
<evidence type="ECO:0000256" key="1">
    <source>
        <dbReference type="ARBA" id="ARBA00001917"/>
    </source>
</evidence>
<feature type="domain" description="Nitroreductase" evidence="6">
    <location>
        <begin position="2"/>
        <end position="167"/>
    </location>
</feature>
<keyword evidence="5" id="KW-0560">Oxidoreductase</keyword>
<dbReference type="AlphaFoldDB" id="A0A1G7P154"/>
<proteinExistence type="inferred from homology"/>
<dbReference type="SUPFAM" id="SSF55469">
    <property type="entry name" value="FMN-dependent nitroreductase-like"/>
    <property type="match status" value="1"/>
</dbReference>
<comment type="cofactor">
    <cofactor evidence="1">
        <name>FMN</name>
        <dbReference type="ChEBI" id="CHEBI:58210"/>
    </cofactor>
</comment>
<evidence type="ECO:0000256" key="2">
    <source>
        <dbReference type="ARBA" id="ARBA00007118"/>
    </source>
</evidence>
<comment type="similarity">
    <text evidence="2">Belongs to the nitroreductase family.</text>
</comment>
<dbReference type="InterPro" id="IPR029479">
    <property type="entry name" value="Nitroreductase"/>
</dbReference>
<organism evidence="7 8">
    <name type="scientific">Blastococcus aurantiacus</name>
    <dbReference type="NCBI Taxonomy" id="1550231"/>
    <lineage>
        <taxon>Bacteria</taxon>
        <taxon>Bacillati</taxon>
        <taxon>Actinomycetota</taxon>
        <taxon>Actinomycetes</taxon>
        <taxon>Geodermatophilales</taxon>
        <taxon>Geodermatophilaceae</taxon>
        <taxon>Blastococcus</taxon>
    </lineage>
</organism>
<evidence type="ECO:0000313" key="8">
    <source>
        <dbReference type="Proteomes" id="UP000199406"/>
    </source>
</evidence>
<dbReference type="PANTHER" id="PTHR43673:SF2">
    <property type="entry name" value="NITROREDUCTASE"/>
    <property type="match status" value="1"/>
</dbReference>
<reference evidence="8" key="1">
    <citation type="submission" date="2016-10" db="EMBL/GenBank/DDBJ databases">
        <authorList>
            <person name="Varghese N."/>
            <person name="Submissions S."/>
        </authorList>
    </citation>
    <scope>NUCLEOTIDE SEQUENCE [LARGE SCALE GENOMIC DNA]</scope>
    <source>
        <strain evidence="8">DSM 44268</strain>
    </source>
</reference>